<dbReference type="InterPro" id="IPR006133">
    <property type="entry name" value="DNA-dir_DNA_pol_B_exonuc"/>
</dbReference>
<dbReference type="Gene3D" id="3.30.420.10">
    <property type="entry name" value="Ribonuclease H-like superfamily/Ribonuclease H"/>
    <property type="match status" value="1"/>
</dbReference>
<dbReference type="InterPro" id="IPR036397">
    <property type="entry name" value="RNaseH_sf"/>
</dbReference>
<dbReference type="GO" id="GO:0006261">
    <property type="term" value="P:DNA-templated DNA replication"/>
    <property type="evidence" value="ECO:0007669"/>
    <property type="project" value="TreeGrafter"/>
</dbReference>
<dbReference type="Pfam" id="PF00136">
    <property type="entry name" value="DNA_pol_B"/>
    <property type="match status" value="1"/>
</dbReference>
<dbReference type="InterPro" id="IPR042087">
    <property type="entry name" value="DNA_pol_B_thumb"/>
</dbReference>
<feature type="domain" description="DNA-directed DNA polymerase family B exonuclease" evidence="10">
    <location>
        <begin position="125"/>
        <end position="353"/>
    </location>
</feature>
<keyword evidence="2 8" id="KW-0808">Transferase</keyword>
<reference evidence="11" key="1">
    <citation type="journal article" date="2020" name="mSystems">
        <title>Genome- and Community-Level Interaction Insights into Carbon Utilization and Element Cycling Functions of Hydrothermarchaeota in Hydrothermal Sediment.</title>
        <authorList>
            <person name="Zhou Z."/>
            <person name="Liu Y."/>
            <person name="Xu W."/>
            <person name="Pan J."/>
            <person name="Luo Z.H."/>
            <person name="Li M."/>
        </authorList>
    </citation>
    <scope>NUCLEOTIDE SEQUENCE [LARGE SCALE GENOMIC DNA]</scope>
    <source>
        <strain evidence="11">SpSt-110</strain>
    </source>
</reference>
<name>A0A7J3XYA0_9CREN</name>
<dbReference type="SUPFAM" id="SSF56672">
    <property type="entry name" value="DNA/RNA polymerases"/>
    <property type="match status" value="1"/>
</dbReference>
<protein>
    <recommendedName>
        <fullName evidence="8">DNA polymerase</fullName>
        <ecNumber evidence="8">2.7.7.7</ecNumber>
    </recommendedName>
</protein>
<evidence type="ECO:0000313" key="11">
    <source>
        <dbReference type="EMBL" id="HHP67561.1"/>
    </source>
</evidence>
<dbReference type="InterPro" id="IPR043502">
    <property type="entry name" value="DNA/RNA_pol_sf"/>
</dbReference>
<dbReference type="GO" id="GO:0000166">
    <property type="term" value="F:nucleotide binding"/>
    <property type="evidence" value="ECO:0007669"/>
    <property type="project" value="InterPro"/>
</dbReference>
<comment type="catalytic activity">
    <reaction evidence="7 8">
        <text>DNA(n) + a 2'-deoxyribonucleoside 5'-triphosphate = DNA(n+1) + diphosphate</text>
        <dbReference type="Rhea" id="RHEA:22508"/>
        <dbReference type="Rhea" id="RHEA-COMP:17339"/>
        <dbReference type="Rhea" id="RHEA-COMP:17340"/>
        <dbReference type="ChEBI" id="CHEBI:33019"/>
        <dbReference type="ChEBI" id="CHEBI:61560"/>
        <dbReference type="ChEBI" id="CHEBI:173112"/>
        <dbReference type="EC" id="2.7.7.7"/>
    </reaction>
</comment>
<dbReference type="PANTHER" id="PTHR10322">
    <property type="entry name" value="DNA POLYMERASE CATALYTIC SUBUNIT"/>
    <property type="match status" value="1"/>
</dbReference>
<evidence type="ECO:0000256" key="6">
    <source>
        <dbReference type="ARBA" id="ARBA00023125"/>
    </source>
</evidence>
<evidence type="ECO:0000256" key="4">
    <source>
        <dbReference type="ARBA" id="ARBA00022705"/>
    </source>
</evidence>
<dbReference type="AlphaFoldDB" id="A0A7J3XYA0"/>
<comment type="similarity">
    <text evidence="1 8">Belongs to the DNA polymerase type-B family.</text>
</comment>
<dbReference type="Pfam" id="PF03104">
    <property type="entry name" value="DNA_pol_B_exo1"/>
    <property type="match status" value="1"/>
</dbReference>
<dbReference type="GO" id="GO:0003887">
    <property type="term" value="F:DNA-directed DNA polymerase activity"/>
    <property type="evidence" value="ECO:0007669"/>
    <property type="project" value="UniProtKB-KW"/>
</dbReference>
<keyword evidence="3 8" id="KW-0548">Nucleotidyltransferase</keyword>
<dbReference type="InterPro" id="IPR050240">
    <property type="entry name" value="DNA_pol_type-B"/>
</dbReference>
<dbReference type="PROSITE" id="PS00116">
    <property type="entry name" value="DNA_POLYMERASE_B"/>
    <property type="match status" value="1"/>
</dbReference>
<keyword evidence="6 8" id="KW-0238">DNA-binding</keyword>
<sequence>MKYTRIGDVYTLDYDRYVNSLDAPAYLLNVEYNGDVGRACLVFLSNDGSRLFKLLDPTGHKPYFLTDEPVEEVLKKKDIVGDPAFETAEEVVKINPLSMEKVKLTKIVVKDPLSVKKLRNIVKNAWEAKIKYHNNYIYDNLLVPCMRVRASVENGKPALIVVKPSVDKQVLELVSKIFGGEHREIHEMALSFLDYFEEMPPNPRKLALDIEVYTPAKGKVPSPKHADFPVISIAFRSTDGFRKVLVLARDVKFGEPGEDYPWDAEIEVFDSERALILEAYRIISSYPVVITFNGDNFDLHYLYNRSLSLGLEKDKIPIRVVKVEETKEVQARLESSIHIDLYKFFSNKAIKSYAFGNKYQDENLEAISTALLGISKVAYEGNLGEKELSFLAAYNYRDAEITLQLMTFNNELVWKLMVLMARISRTSIEDVCRRKISNWIQNLVFWETRKRNYLIVNKEDVQRYARSTHTKAIIEGKKYAGALVIEPPVGVFFNTVVLDIASLYPSIMKKYNLSFETVDVDWCSNKAWIEDETGRRIHSVCRDKPGLISVLVGILRDFRVFVYKKRAKDKSLPQEAQAWYDVVQRAIKVFINASYGVFGDEAFPLYSPAVAESVTALGRRSFFSILSKAAELGVKILYGDTDSIFLWDPSQEQLSKLQEWVYNNLGLEIELDKIFTFVVFTGLKKNYLSRTIDGEIEIKGLIAKKKNTPDFLKNFFEEIIERMKIVTSPADLKDFEEWLRNEVREKYLSLKRKEITLDQLTIRTGLTKKIEEYTKNTPQHVKAAIQLKNYGLSIGENDIIAYVKVKSKDGVKAIQLAKLAEIDPDKYIESIRSSLEQLLEAIGLDWENIIGGRVGNLLSRLR</sequence>
<evidence type="ECO:0000256" key="5">
    <source>
        <dbReference type="ARBA" id="ARBA00022932"/>
    </source>
</evidence>
<dbReference type="Gene3D" id="1.10.287.690">
    <property type="entry name" value="Helix hairpin bin"/>
    <property type="match status" value="1"/>
</dbReference>
<evidence type="ECO:0000256" key="8">
    <source>
        <dbReference type="RuleBase" id="RU000442"/>
    </source>
</evidence>
<dbReference type="InterPro" id="IPR006172">
    <property type="entry name" value="DNA-dir_DNA_pol_B"/>
</dbReference>
<dbReference type="InterPro" id="IPR012337">
    <property type="entry name" value="RNaseH-like_sf"/>
</dbReference>
<dbReference type="Gene3D" id="3.90.1600.10">
    <property type="entry name" value="Palm domain of DNA polymerase"/>
    <property type="match status" value="1"/>
</dbReference>
<evidence type="ECO:0000256" key="2">
    <source>
        <dbReference type="ARBA" id="ARBA00022679"/>
    </source>
</evidence>
<dbReference type="PRINTS" id="PR00106">
    <property type="entry name" value="DNAPOLB"/>
</dbReference>
<dbReference type="EMBL" id="DRYK01000028">
    <property type="protein sequence ID" value="HHP67561.1"/>
    <property type="molecule type" value="Genomic_DNA"/>
</dbReference>
<dbReference type="PANTHER" id="PTHR10322:SF20">
    <property type="entry name" value="DNA POLYMERASE 1"/>
    <property type="match status" value="1"/>
</dbReference>
<accession>A0A7J3XYA0</accession>
<gene>
    <name evidence="11" type="ORF">ENM60_02040</name>
</gene>
<dbReference type="Gene3D" id="3.30.342.10">
    <property type="entry name" value="DNA Polymerase, chain B, domain 1"/>
    <property type="match status" value="1"/>
</dbReference>
<proteinExistence type="inferred from homology"/>
<dbReference type="Gene3D" id="1.10.132.60">
    <property type="entry name" value="DNA polymerase family B, C-terminal domain"/>
    <property type="match status" value="1"/>
</dbReference>
<dbReference type="InterPro" id="IPR017964">
    <property type="entry name" value="DNA-dir_DNA_pol_B_CS"/>
</dbReference>
<dbReference type="FunFam" id="1.10.287.690:FF:000011">
    <property type="entry name" value="DNA polymerase"/>
    <property type="match status" value="1"/>
</dbReference>
<dbReference type="GO" id="GO:0003677">
    <property type="term" value="F:DNA binding"/>
    <property type="evidence" value="ECO:0007669"/>
    <property type="project" value="UniProtKB-KW"/>
</dbReference>
<comment type="caution">
    <text evidence="11">The sequence shown here is derived from an EMBL/GenBank/DDBJ whole genome shotgun (WGS) entry which is preliminary data.</text>
</comment>
<evidence type="ECO:0000256" key="1">
    <source>
        <dbReference type="ARBA" id="ARBA00005755"/>
    </source>
</evidence>
<dbReference type="NCBIfam" id="NF004417">
    <property type="entry name" value="PRK05761.1-3"/>
    <property type="match status" value="1"/>
</dbReference>
<dbReference type="SUPFAM" id="SSF53098">
    <property type="entry name" value="Ribonuclease H-like"/>
    <property type="match status" value="1"/>
</dbReference>
<dbReference type="SMART" id="SM00486">
    <property type="entry name" value="POLBc"/>
    <property type="match status" value="1"/>
</dbReference>
<dbReference type="InterPro" id="IPR023211">
    <property type="entry name" value="DNA_pol_palm_dom_sf"/>
</dbReference>
<keyword evidence="5 8" id="KW-0239">DNA-directed DNA polymerase</keyword>
<evidence type="ECO:0000256" key="7">
    <source>
        <dbReference type="ARBA" id="ARBA00049244"/>
    </source>
</evidence>
<keyword evidence="4 8" id="KW-0235">DNA replication</keyword>
<dbReference type="NCBIfam" id="NF004419">
    <property type="entry name" value="PRK05761.1-5"/>
    <property type="match status" value="1"/>
</dbReference>
<feature type="domain" description="DNA-directed DNA polymerase family B multifunctional" evidence="9">
    <location>
        <begin position="435"/>
        <end position="839"/>
    </location>
</feature>
<dbReference type="EC" id="2.7.7.7" evidence="8"/>
<evidence type="ECO:0000259" key="9">
    <source>
        <dbReference type="Pfam" id="PF00136"/>
    </source>
</evidence>
<organism evidence="11">
    <name type="scientific">Thermogladius calderae</name>
    <dbReference type="NCBI Taxonomy" id="1200300"/>
    <lineage>
        <taxon>Archaea</taxon>
        <taxon>Thermoproteota</taxon>
        <taxon>Thermoprotei</taxon>
        <taxon>Desulfurococcales</taxon>
        <taxon>Desulfurococcaceae</taxon>
        <taxon>Thermogladius</taxon>
    </lineage>
</organism>
<evidence type="ECO:0000256" key="3">
    <source>
        <dbReference type="ARBA" id="ARBA00022695"/>
    </source>
</evidence>
<dbReference type="InterPro" id="IPR006134">
    <property type="entry name" value="DNA-dir_DNA_pol_B_multi_dom"/>
</dbReference>
<evidence type="ECO:0000259" key="10">
    <source>
        <dbReference type="Pfam" id="PF03104"/>
    </source>
</evidence>